<accession>A0A836CCE4</accession>
<dbReference type="InterPro" id="IPR016024">
    <property type="entry name" value="ARM-type_fold"/>
</dbReference>
<dbReference type="GO" id="GO:0016887">
    <property type="term" value="F:ATP hydrolysis activity"/>
    <property type="evidence" value="ECO:0007669"/>
    <property type="project" value="InterPro"/>
</dbReference>
<feature type="compositionally biased region" description="Acidic residues" evidence="2">
    <location>
        <begin position="850"/>
        <end position="861"/>
    </location>
</feature>
<dbReference type="PANTHER" id="PTHR23077">
    <property type="entry name" value="AAA-FAMILY ATPASE"/>
    <property type="match status" value="1"/>
</dbReference>
<feature type="region of interest" description="Disordered" evidence="2">
    <location>
        <begin position="625"/>
        <end position="646"/>
    </location>
</feature>
<organism evidence="4 5">
    <name type="scientific">Tribonema minus</name>
    <dbReference type="NCBI Taxonomy" id="303371"/>
    <lineage>
        <taxon>Eukaryota</taxon>
        <taxon>Sar</taxon>
        <taxon>Stramenopiles</taxon>
        <taxon>Ochrophyta</taxon>
        <taxon>PX clade</taxon>
        <taxon>Xanthophyceae</taxon>
        <taxon>Tribonematales</taxon>
        <taxon>Tribonemataceae</taxon>
        <taxon>Tribonema</taxon>
    </lineage>
</organism>
<dbReference type="OrthoDB" id="543373at2759"/>
<dbReference type="Pfam" id="PF02985">
    <property type="entry name" value="HEAT"/>
    <property type="match status" value="1"/>
</dbReference>
<reference evidence="4" key="1">
    <citation type="submission" date="2021-02" db="EMBL/GenBank/DDBJ databases">
        <title>First Annotated Genome of the Yellow-green Alga Tribonema minus.</title>
        <authorList>
            <person name="Mahan K.M."/>
        </authorList>
    </citation>
    <scope>NUCLEOTIDE SEQUENCE</scope>
    <source>
        <strain evidence="4">UTEX B ZZ1240</strain>
    </source>
</reference>
<dbReference type="InterPro" id="IPR027417">
    <property type="entry name" value="P-loop_NTPase"/>
</dbReference>
<dbReference type="PROSITE" id="PS00674">
    <property type="entry name" value="AAA"/>
    <property type="match status" value="1"/>
</dbReference>
<evidence type="ECO:0000256" key="2">
    <source>
        <dbReference type="SAM" id="MobiDB-lite"/>
    </source>
</evidence>
<dbReference type="Proteomes" id="UP000664859">
    <property type="component" value="Unassembled WGS sequence"/>
</dbReference>
<evidence type="ECO:0000313" key="5">
    <source>
        <dbReference type="Proteomes" id="UP000664859"/>
    </source>
</evidence>
<dbReference type="EMBL" id="JAFCMP010000390">
    <property type="protein sequence ID" value="KAG5180447.1"/>
    <property type="molecule type" value="Genomic_DNA"/>
</dbReference>
<feature type="region of interest" description="Disordered" evidence="2">
    <location>
        <begin position="850"/>
        <end position="870"/>
    </location>
</feature>
<feature type="compositionally biased region" description="Low complexity" evidence="2">
    <location>
        <begin position="1431"/>
        <end position="1440"/>
    </location>
</feature>
<dbReference type="FunFam" id="3.40.50.300:FF:001921">
    <property type="entry name" value="AAA ATPase domain-containing protein"/>
    <property type="match status" value="1"/>
</dbReference>
<keyword evidence="1" id="KW-0677">Repeat</keyword>
<dbReference type="InterPro" id="IPR011989">
    <property type="entry name" value="ARM-like"/>
</dbReference>
<dbReference type="InterPro" id="IPR041653">
    <property type="entry name" value="Importin_rep_4"/>
</dbReference>
<dbReference type="GO" id="GO:0005634">
    <property type="term" value="C:nucleus"/>
    <property type="evidence" value="ECO:0007669"/>
    <property type="project" value="UniProtKB-SubCell"/>
</dbReference>
<dbReference type="InterPro" id="IPR003960">
    <property type="entry name" value="ATPase_AAA_CS"/>
</dbReference>
<dbReference type="Gene3D" id="3.40.50.300">
    <property type="entry name" value="P-loop containing nucleotide triphosphate hydrolases"/>
    <property type="match status" value="2"/>
</dbReference>
<protein>
    <submittedName>
        <fullName evidence="4">Armadillo-type protein</fullName>
    </submittedName>
</protein>
<keyword evidence="5" id="KW-1185">Reference proteome</keyword>
<feature type="region of interest" description="Disordered" evidence="2">
    <location>
        <begin position="265"/>
        <end position="284"/>
    </location>
</feature>
<dbReference type="Pfam" id="PF00004">
    <property type="entry name" value="AAA"/>
    <property type="match status" value="2"/>
</dbReference>
<feature type="compositionally biased region" description="Gly residues" evidence="2">
    <location>
        <begin position="1421"/>
        <end position="1430"/>
    </location>
</feature>
<proteinExistence type="predicted"/>
<evidence type="ECO:0000256" key="1">
    <source>
        <dbReference type="ARBA" id="ARBA00022737"/>
    </source>
</evidence>
<dbReference type="InterPro" id="IPR041389">
    <property type="entry name" value="Importin_rep_6"/>
</dbReference>
<dbReference type="Gene3D" id="1.10.8.60">
    <property type="match status" value="1"/>
</dbReference>
<dbReference type="SUPFAM" id="SSF48371">
    <property type="entry name" value="ARM repeat"/>
    <property type="match status" value="2"/>
</dbReference>
<feature type="compositionally biased region" description="Acidic residues" evidence="2">
    <location>
        <begin position="1028"/>
        <end position="1040"/>
    </location>
</feature>
<dbReference type="InterPro" id="IPR003959">
    <property type="entry name" value="ATPase_AAA_core"/>
</dbReference>
<dbReference type="GO" id="GO:0005524">
    <property type="term" value="F:ATP binding"/>
    <property type="evidence" value="ECO:0007669"/>
    <property type="project" value="InterPro"/>
</dbReference>
<dbReference type="Pfam" id="PF18829">
    <property type="entry name" value="Importin_rep_6"/>
    <property type="match status" value="1"/>
</dbReference>
<dbReference type="Pfam" id="PF18808">
    <property type="entry name" value="Importin_rep_4"/>
    <property type="match status" value="2"/>
</dbReference>
<dbReference type="SMART" id="SM00382">
    <property type="entry name" value="AAA"/>
    <property type="match status" value="1"/>
</dbReference>
<feature type="region of interest" description="Disordered" evidence="2">
    <location>
        <begin position="1021"/>
        <end position="1044"/>
    </location>
</feature>
<feature type="domain" description="AAA+ ATPase" evidence="3">
    <location>
        <begin position="1508"/>
        <end position="1654"/>
    </location>
</feature>
<dbReference type="InterPro" id="IPR000357">
    <property type="entry name" value="HEAT"/>
</dbReference>
<dbReference type="Gene3D" id="1.25.10.10">
    <property type="entry name" value="Leucine-rich Repeat Variant"/>
    <property type="match status" value="2"/>
</dbReference>
<dbReference type="InterPro" id="IPR050168">
    <property type="entry name" value="AAA_ATPase_domain"/>
</dbReference>
<dbReference type="SUPFAM" id="SSF52540">
    <property type="entry name" value="P-loop containing nucleoside triphosphate hydrolases"/>
    <property type="match status" value="2"/>
</dbReference>
<gene>
    <name evidence="4" type="ORF">JKP88DRAFT_349544</name>
</gene>
<sequence>MLRALAALLPPIPLSSRRPVRAGLLKALAAEQDAAIRRRLAETAGELAAALLEECGSETGLWLFGRMGEFLAGAAAQDADTAAAVVGALQNCLSDKASGAVRAAAAGALLGVLAGCGGEDERAAFAPCLVPLRSAIAAAAAAAGVHGTGAADGQASVRELCEVLEVLVDMALLCPTFFRAELQAFVSGMAALADNAAAAQSSRQLALEFLVTLAEAAPAMCRRLGAPAPRGHPQSHRGKDAEDSASFAGYTVPLCFRMMAELQEEPGWSASEEEETGGAAGDDGVASAGADALDRIARALGPRRSLPACYRLIAQCLSLDAAAAGVVAAAAALLPRGGFEGEGEGQGGRAWAARHAGLVAIAQVAEAAAESAGAEGERAVLVAAALAHLRHPHARVRHAALTAIGQMSTDHAPDLQEEHHAAIVPALLAAMGGAKGDGGKQAAAEPCARVRAQAAAAMVNFLEPCPSDVATAYLPSVLAACRHHLLRGPRLVQEQVVGAIASAAEAAGAAFTPHYAATMPLLKQVLAACGAQGKAYRMLRAKTLECMSLVGRAVGKEAFFVDALALMDDMVRAQTAGLDDDDPLRQFMLKAWVRICKCLGADFRPYLPLVMPPLLEAVTASVEVEADGGGDGGSDDEDGRGVDDADSDVECLPDGRGGVVAVRCSALEAQAAACQMLLLLAEALQELFFPWVEASAGPLAHLSGTSPHDDVRSYSMAALPEMVRSTAKALAVEQQARSGGGSPGYGQGDRGALVMLLEFCLGKLLDSLQTEPDAVMVMTAAQAMRQCIEHACCRWDLHLAAVVAPSPPSPTPATSLQLLSAPQMDALAAACLQVLARSAQRRAVRRAEAAAEETGEWDEEAAAAAQEGEAEETELLHNVAELIGALLKTHGSAFLPSLAQQALPTLLDMAGQAQDSPEGDADDDQGPFDGAAAPRKAALYVLVDVLEFCAPGAAPLLPALLPPLLSACAADPDPSTRQAAAYGLGVAADGYGAAFAPHAGSAAAALLGCLATCDAARGLRGAGMQPEDASDGDDDDDDDGNFASQGLAADNAAAALGRACEFMCRWTDKAAADAGGDRSGGSDGEVHALWGAWLERLPLRCDAVESARATCQLCRLLTKSGQRSLRRLLGTNLERLPKALDALAGAAALQSENADAGDDSSVPAMIAQTLLALRRGVPSLPVADFERAWGQADGQARATLLALVAAFEGVHVVALQCQSLLAEAPQLRRSGSSSSSNSSSALLTAAQEQIDAHPTSLVLLDDLDALLEESVGLGGTQSTSPSERSQAYATIMAFLEGLRRRRCAAAVVGAARRAPALLPQSLLSRGGFDRVLPMPPLTASDRRALFATLLLRDADAPQTAYVNSGGDGGDSEEGAEARWAGRLADATPGFTGGDARRLLRAARAEAQARRHARGGASCDSSGGGGGGGGAADARGGAASRRTSDGDAELCWSDLEHALARVAPSELQGVEGGVLPSGGRGGGGGGWGTVGGYQGVKERLARLRMSLTSVSGALLEGPSGCGKTLVAHALAGECRANFIAVRSSGLLSPYFGESEENVRRLFRRARAAAPSILFLDEIDALTAARGASGGGGGGGGDEVQLRLLSTLLNEMDGVGHAGGDGRVLVLGATNRPEAIDSALLRPGRLHEAVHIGMPDAQDRLDILRLYTSRMPLRSEGGDIFKVEVAVAVAVASGEGGGGSPDHQAQIVAGGGAGGGKQPHAEAANAVLQELASDGVSGGMTCAGLEAACREAAMMALREDMECTSVSIAHLKQALLAQAKAASAGLS</sequence>
<evidence type="ECO:0000259" key="3">
    <source>
        <dbReference type="SMART" id="SM00382"/>
    </source>
</evidence>
<comment type="caution">
    <text evidence="4">The sequence shown here is derived from an EMBL/GenBank/DDBJ whole genome shotgun (WGS) entry which is preliminary data.</text>
</comment>
<evidence type="ECO:0000313" key="4">
    <source>
        <dbReference type="EMBL" id="KAG5180447.1"/>
    </source>
</evidence>
<dbReference type="InterPro" id="IPR003593">
    <property type="entry name" value="AAA+_ATPase"/>
</dbReference>
<name>A0A836CCE4_9STRA</name>
<feature type="region of interest" description="Disordered" evidence="2">
    <location>
        <begin position="1402"/>
        <end position="1442"/>
    </location>
</feature>
<dbReference type="PANTHER" id="PTHR23077:SF117">
    <property type="entry name" value="AAA+ ATPASE DOMAIN-CONTAINING PROTEIN"/>
    <property type="match status" value="1"/>
</dbReference>